<gene>
    <name evidence="1" type="ORF">ENR15_17995</name>
</gene>
<protein>
    <submittedName>
        <fullName evidence="1">Uncharacterized protein</fullName>
    </submittedName>
</protein>
<sequence>MLVVGSPDFQGFLIRSPVPGWRQISWSSGGDLQKLLGRMSYLVRSLWVDVLKRTRSVNTIAASGGVLLVTEAGWR</sequence>
<dbReference type="AlphaFoldDB" id="A0A7C3ZJ27"/>
<reference evidence="1" key="1">
    <citation type="journal article" date="2020" name="mSystems">
        <title>Genome- and Community-Level Interaction Insights into Carbon Utilization and Element Cycling Functions of Hydrothermarchaeota in Hydrothermal Sediment.</title>
        <authorList>
            <person name="Zhou Z."/>
            <person name="Liu Y."/>
            <person name="Xu W."/>
            <person name="Pan J."/>
            <person name="Luo Z.H."/>
            <person name="Li M."/>
        </authorList>
    </citation>
    <scope>NUCLEOTIDE SEQUENCE [LARGE SCALE GENOMIC DNA]</scope>
    <source>
        <strain evidence="1">SpSt-374</strain>
    </source>
</reference>
<name>A0A7C3ZJ27_9CYAN</name>
<organism evidence="1">
    <name type="scientific">Planktothricoides sp. SpSt-374</name>
    <dbReference type="NCBI Taxonomy" id="2282167"/>
    <lineage>
        <taxon>Bacteria</taxon>
        <taxon>Bacillati</taxon>
        <taxon>Cyanobacteriota</taxon>
        <taxon>Cyanophyceae</taxon>
        <taxon>Oscillatoriophycideae</taxon>
        <taxon>Oscillatoriales</taxon>
        <taxon>Oscillatoriaceae</taxon>
        <taxon>Planktothricoides</taxon>
    </lineage>
</organism>
<evidence type="ECO:0000313" key="1">
    <source>
        <dbReference type="EMBL" id="HGG02480.1"/>
    </source>
</evidence>
<dbReference type="EMBL" id="DSPX01000186">
    <property type="protein sequence ID" value="HGG02480.1"/>
    <property type="molecule type" value="Genomic_DNA"/>
</dbReference>
<comment type="caution">
    <text evidence="1">The sequence shown here is derived from an EMBL/GenBank/DDBJ whole genome shotgun (WGS) entry which is preliminary data.</text>
</comment>
<accession>A0A7C3ZJ27</accession>
<proteinExistence type="predicted"/>